<sequence length="831" mass="95385">MKELKDLREKYSQIKPWRASLKFKITEMKIEKQCSKRHLVVRACGYGLTHLVWWIWRTRVNTSLPDEKDQLPLLAAIDNQHWDTVRHMVMYMATNVFIESPSGVVPFTRIPEHIKQELIKVLVLREFNKLDSSHESARSKQERNEIKEIALLVACIYSTGLQENSKWKAVYSYIWSLMYGKIIVDEYCQVIDTEEENPQNINKNNNEKENNESGKEKINVMDEKDIYTWILKVCQKITSKFNNPENERATLPELMICLTELNKSIKVISDNNYTLSQINKNIQLPIVALNDIIKRAMKVASGGTYNFLLHKLTTAASQATDEPLNEILQSLPLHHAAADGKLTNVAYLMLTCKVDPKVLDLNGNTAAHLAYMNGHKLVAKFILKHDQSIANIQNSSGKTPNMIKEAQSHYEDIYEMKMSSTSDEYMEITEQYNAENLITKLMESWLSKTKNMSFKKLVNNCVVDYTKGEAKEVLTLLTDFSQKLGDGIARINDIFKGKLVLVGSAGDRARLYAPDEFDFSWILDLNDVTSKFEELSKQDQIAKRYTHKISVNSETPRVKNLLHKTTLLEEFHACAQIALKEIIPSLDSRLTIILPAIQRIGCGICLSMAWHGKDYPILIIKTDLVPAIKTPRPNNFPHPTLTEKLNLAEHLESAYIVQTFIGEGEYRTATTLFEQQVFLEPSLESQRFVFLIAKLLVSKLKAEKWAPIHLKERLKYFDSRIFKIPVPSGFLLKSAYFYELQNHPNPNDWKANCVVDRLIGMFNSMCKIDENDKSRLEGKKDSLYPSMIKNYFSPTTQPAETGFSAPYLVHFLIQYKEQLILKETCLETTNS</sequence>
<dbReference type="PANTHER" id="PTHR24121:SF23">
    <property type="entry name" value="NO MECHANORECEPTOR POTENTIAL C, ISOFORM H"/>
    <property type="match status" value="1"/>
</dbReference>
<gene>
    <name evidence="1" type="ORF">MNOR_LOCUS5510</name>
</gene>
<dbReference type="Gene3D" id="3.30.460.90">
    <property type="match status" value="1"/>
</dbReference>
<protein>
    <submittedName>
        <fullName evidence="1">Uncharacterized protein</fullName>
    </submittedName>
</protein>
<dbReference type="Gene3D" id="1.25.40.20">
    <property type="entry name" value="Ankyrin repeat-containing domain"/>
    <property type="match status" value="1"/>
</dbReference>
<name>A0AAV2PWB5_MEGNR</name>
<dbReference type="Proteomes" id="UP001497623">
    <property type="component" value="Unassembled WGS sequence"/>
</dbReference>
<evidence type="ECO:0000313" key="1">
    <source>
        <dbReference type="EMBL" id="CAL4066263.1"/>
    </source>
</evidence>
<dbReference type="SMART" id="SM00248">
    <property type="entry name" value="ANK"/>
    <property type="match status" value="3"/>
</dbReference>
<organism evidence="1 2">
    <name type="scientific">Meganyctiphanes norvegica</name>
    <name type="common">Northern krill</name>
    <name type="synonym">Thysanopoda norvegica</name>
    <dbReference type="NCBI Taxonomy" id="48144"/>
    <lineage>
        <taxon>Eukaryota</taxon>
        <taxon>Metazoa</taxon>
        <taxon>Ecdysozoa</taxon>
        <taxon>Arthropoda</taxon>
        <taxon>Crustacea</taxon>
        <taxon>Multicrustacea</taxon>
        <taxon>Malacostraca</taxon>
        <taxon>Eumalacostraca</taxon>
        <taxon>Eucarida</taxon>
        <taxon>Euphausiacea</taxon>
        <taxon>Euphausiidae</taxon>
        <taxon>Meganyctiphanes</taxon>
    </lineage>
</organism>
<proteinExistence type="predicted"/>
<feature type="non-terminal residue" evidence="1">
    <location>
        <position position="831"/>
    </location>
</feature>
<evidence type="ECO:0000313" key="2">
    <source>
        <dbReference type="Proteomes" id="UP001497623"/>
    </source>
</evidence>
<keyword evidence="2" id="KW-1185">Reference proteome</keyword>
<dbReference type="AlphaFoldDB" id="A0AAV2PWB5"/>
<dbReference type="EMBL" id="CAXKWB010002140">
    <property type="protein sequence ID" value="CAL4066263.1"/>
    <property type="molecule type" value="Genomic_DNA"/>
</dbReference>
<accession>A0AAV2PWB5</accession>
<comment type="caution">
    <text evidence="1">The sequence shown here is derived from an EMBL/GenBank/DDBJ whole genome shotgun (WGS) entry which is preliminary data.</text>
</comment>
<dbReference type="SUPFAM" id="SSF48403">
    <property type="entry name" value="Ankyrin repeat"/>
    <property type="match status" value="1"/>
</dbReference>
<dbReference type="InterPro" id="IPR002110">
    <property type="entry name" value="Ankyrin_rpt"/>
</dbReference>
<dbReference type="Pfam" id="PF12796">
    <property type="entry name" value="Ank_2"/>
    <property type="match status" value="1"/>
</dbReference>
<reference evidence="1 2" key="1">
    <citation type="submission" date="2024-05" db="EMBL/GenBank/DDBJ databases">
        <authorList>
            <person name="Wallberg A."/>
        </authorList>
    </citation>
    <scope>NUCLEOTIDE SEQUENCE [LARGE SCALE GENOMIC DNA]</scope>
</reference>
<dbReference type="PANTHER" id="PTHR24121">
    <property type="entry name" value="NO MECHANORECEPTOR POTENTIAL C, ISOFORM D-RELATED"/>
    <property type="match status" value="1"/>
</dbReference>
<dbReference type="InterPro" id="IPR036770">
    <property type="entry name" value="Ankyrin_rpt-contain_sf"/>
</dbReference>